<evidence type="ECO:0000313" key="4">
    <source>
        <dbReference type="Proteomes" id="UP000319483"/>
    </source>
</evidence>
<dbReference type="Pfam" id="PF15632">
    <property type="entry name" value="ATPgrasp_Ter"/>
    <property type="match status" value="1"/>
</dbReference>
<evidence type="ECO:0000259" key="2">
    <source>
        <dbReference type="PROSITE" id="PS50975"/>
    </source>
</evidence>
<keyword evidence="1" id="KW-0067">ATP-binding</keyword>
<organism evidence="3 4">
    <name type="scientific">Gilliamella apicola</name>
    <dbReference type="NCBI Taxonomy" id="1196095"/>
    <lineage>
        <taxon>Bacteria</taxon>
        <taxon>Pseudomonadati</taxon>
        <taxon>Pseudomonadota</taxon>
        <taxon>Gammaproteobacteria</taxon>
        <taxon>Orbales</taxon>
        <taxon>Orbaceae</taxon>
        <taxon>Gilliamella</taxon>
    </lineage>
</organism>
<dbReference type="GO" id="GO:0005524">
    <property type="term" value="F:ATP binding"/>
    <property type="evidence" value="ECO:0007669"/>
    <property type="project" value="UniProtKB-UniRule"/>
</dbReference>
<proteinExistence type="predicted"/>
<dbReference type="AlphaFoldDB" id="A0A556SRC8"/>
<comment type="caution">
    <text evidence="3">The sequence shown here is derived from an EMBL/GenBank/DDBJ whole genome shotgun (WGS) entry which is preliminary data.</text>
</comment>
<dbReference type="PROSITE" id="PS50975">
    <property type="entry name" value="ATP_GRASP"/>
    <property type="match status" value="1"/>
</dbReference>
<sequence>MAKINVLIFPAGEINSVELHDALSSCVNVKVFGASSVERHGKYIFQNYISNVPMINSPVFFDKFNEILTQNEIDIIFPTHDTVADFFSTNQDKIYAKIVVADQKTAAICRDKEKTYQLFKNYNFCPKIHSELIDYPVFIKPKQGQGSVGARLINKPDELPADLNDYVICEYLPGIEYTVDCLTDLDGKLLFISPRSRQRMMAGVTVAGQNEKLTKNIEYIANIINDKLTFKGLWWFQIKKDSNDNWKLLEISTRCAGTMCLTRAKGINLPLLSVYILMGYQNITIINNPYNIKMDRTLISRYEIDYTYKIAYVDFDDTVTLNDGVNLKVMWFLYQCQNLGIKVNLITKHSHDIYITLNKLSISVNLFNEIIKISEDEHKADYINPEQAIFIDNSYNERIDVSLKLGIPVFDVDNIDVLMNWRV</sequence>
<dbReference type="SUPFAM" id="SSF56059">
    <property type="entry name" value="Glutathione synthetase ATP-binding domain-like"/>
    <property type="match status" value="1"/>
</dbReference>
<name>A0A556SRC8_9GAMM</name>
<dbReference type="RefSeq" id="WP_144091661.1">
    <property type="nucleotide sequence ID" value="NZ_CAMLAP010000078.1"/>
</dbReference>
<dbReference type="InterPro" id="IPR011761">
    <property type="entry name" value="ATP-grasp"/>
</dbReference>
<accession>A0A556SRC8</accession>
<keyword evidence="1" id="KW-0547">Nucleotide-binding</keyword>
<gene>
    <name evidence="3" type="ORF">FPQ15_04770</name>
</gene>
<feature type="domain" description="ATP-grasp" evidence="2">
    <location>
        <begin position="92"/>
        <end position="278"/>
    </location>
</feature>
<dbReference type="EMBL" id="VMHM01000005">
    <property type="protein sequence ID" value="TSK03699.1"/>
    <property type="molecule type" value="Genomic_DNA"/>
</dbReference>
<dbReference type="Proteomes" id="UP000319483">
    <property type="component" value="Unassembled WGS sequence"/>
</dbReference>
<reference evidence="3 4" key="1">
    <citation type="submission" date="2019-07" db="EMBL/GenBank/DDBJ databases">
        <title>Gilliamella genomes.</title>
        <authorList>
            <person name="Zheng H."/>
        </authorList>
    </citation>
    <scope>NUCLEOTIDE SEQUENCE [LARGE SCALE GENOMIC DNA]</scope>
    <source>
        <strain evidence="3 4">W8127</strain>
    </source>
</reference>
<evidence type="ECO:0000256" key="1">
    <source>
        <dbReference type="PROSITE-ProRule" id="PRU00409"/>
    </source>
</evidence>
<dbReference type="GO" id="GO:0046872">
    <property type="term" value="F:metal ion binding"/>
    <property type="evidence" value="ECO:0007669"/>
    <property type="project" value="InterPro"/>
</dbReference>
<dbReference type="Gene3D" id="3.40.50.20">
    <property type="match status" value="1"/>
</dbReference>
<dbReference type="Gene3D" id="3.30.470.20">
    <property type="entry name" value="ATP-grasp fold, B domain"/>
    <property type="match status" value="1"/>
</dbReference>
<evidence type="ECO:0000313" key="3">
    <source>
        <dbReference type="EMBL" id="TSK03699.1"/>
    </source>
</evidence>
<protein>
    <submittedName>
        <fullName evidence="3">ATP-grasp domain-containing protein</fullName>
    </submittedName>
</protein>